<comment type="caution">
    <text evidence="6">The sequence shown here is derived from an EMBL/GenBank/DDBJ whole genome shotgun (WGS) entry which is preliminary data.</text>
</comment>
<protein>
    <recommendedName>
        <fullName evidence="5">3-methyl-2-oxobutanoate hydroxymethyltransferase</fullName>
        <ecNumber evidence="5">2.1.2.11</ecNumber>
    </recommendedName>
    <alternativeName>
        <fullName evidence="5">Ketopantoate hydroxymethyltransferase</fullName>
        <shortName evidence="5">KPHMT</shortName>
    </alternativeName>
</protein>
<dbReference type="InterPro" id="IPR040442">
    <property type="entry name" value="Pyrv_kinase-like_dom_sf"/>
</dbReference>
<evidence type="ECO:0000313" key="7">
    <source>
        <dbReference type="Proteomes" id="UP000664617"/>
    </source>
</evidence>
<feature type="binding site" evidence="5">
    <location>
        <begin position="56"/>
        <end position="57"/>
    </location>
    <ligand>
        <name>3-methyl-2-oxobutanoate</name>
        <dbReference type="ChEBI" id="CHEBI:11851"/>
    </ligand>
</feature>
<feature type="binding site" evidence="5">
    <location>
        <position position="56"/>
    </location>
    <ligand>
        <name>Mg(2+)</name>
        <dbReference type="ChEBI" id="CHEBI:18420"/>
    </ligand>
</feature>
<dbReference type="NCBIfam" id="TIGR00222">
    <property type="entry name" value="panB"/>
    <property type="match status" value="1"/>
</dbReference>
<keyword evidence="5" id="KW-0460">Magnesium</keyword>
<dbReference type="Pfam" id="PF02548">
    <property type="entry name" value="Pantoate_transf"/>
    <property type="match status" value="1"/>
</dbReference>
<comment type="subunit">
    <text evidence="2 5">Homodecamer; pentamer of dimers.</text>
</comment>
<comment type="function">
    <text evidence="5">Catalyzes the reversible reaction in which hydroxymethyl group from 5,10-methylenetetrahydrofolate is transferred onto alpha-ketoisovalerate to form ketopantoate.</text>
</comment>
<dbReference type="Gene3D" id="3.20.20.60">
    <property type="entry name" value="Phosphoenolpyruvate-binding domains"/>
    <property type="match status" value="1"/>
</dbReference>
<dbReference type="PANTHER" id="PTHR20881">
    <property type="entry name" value="3-METHYL-2-OXOBUTANOATE HYDROXYMETHYLTRANSFERASE"/>
    <property type="match status" value="1"/>
</dbReference>
<organism evidence="6 7">
    <name type="scientific">Myceligenerans salitolerans</name>
    <dbReference type="NCBI Taxonomy" id="1230528"/>
    <lineage>
        <taxon>Bacteria</taxon>
        <taxon>Bacillati</taxon>
        <taxon>Actinomycetota</taxon>
        <taxon>Actinomycetes</taxon>
        <taxon>Micrococcales</taxon>
        <taxon>Promicromonosporaceae</taxon>
        <taxon>Myceligenerans</taxon>
    </lineage>
</organism>
<sequence length="277" mass="28896">MSAHTKPTPASAKKVRVHHLAAAKERGEKITMLTAYDAVTATVLDASGVDLLLVGDSIGNVMHGHATTLPVTVDDMIPPARAVATAARRALVVVDLPFGSYEAGAAQALATGVRMMKETGVAAVKLEGGKRVAAQIRALTDAGIPVVAHLGFTPQSEHALGGHRVQGRGDEAAEVLADDALAVQEAGAVAVVLEMVPVDVAARITEILRIPTIGIGAGAQCDGQVLVWTDMAGMTDWTPRFAKRYAELGRALRQAAEDYVADVKKGTFPDDAHSFLD</sequence>
<dbReference type="SUPFAM" id="SSF51621">
    <property type="entry name" value="Phosphoenolpyruvate/pyruvate domain"/>
    <property type="match status" value="1"/>
</dbReference>
<evidence type="ECO:0000256" key="3">
    <source>
        <dbReference type="ARBA" id="ARBA00022655"/>
    </source>
</evidence>
<dbReference type="Proteomes" id="UP000664617">
    <property type="component" value="Unassembled WGS sequence"/>
</dbReference>
<dbReference type="CDD" id="cd06557">
    <property type="entry name" value="KPHMT-like"/>
    <property type="match status" value="1"/>
</dbReference>
<keyword evidence="7" id="KW-1185">Reference proteome</keyword>
<dbReference type="RefSeq" id="WP_207276783.1">
    <property type="nucleotide sequence ID" value="NZ_JAFMPK010000047.1"/>
</dbReference>
<feature type="binding site" evidence="5">
    <location>
        <position position="127"/>
    </location>
    <ligand>
        <name>Mg(2+)</name>
        <dbReference type="ChEBI" id="CHEBI:18420"/>
    </ligand>
</feature>
<dbReference type="PANTHER" id="PTHR20881:SF0">
    <property type="entry name" value="3-METHYL-2-OXOBUTANOATE HYDROXYMETHYLTRANSFERASE"/>
    <property type="match status" value="1"/>
</dbReference>
<gene>
    <name evidence="5 6" type="primary">panB</name>
    <name evidence="6" type="ORF">J0911_17865</name>
</gene>
<feature type="binding site" evidence="5">
    <location>
        <position position="125"/>
    </location>
    <ligand>
        <name>3-methyl-2-oxobutanoate</name>
        <dbReference type="ChEBI" id="CHEBI:11851"/>
    </ligand>
</feature>
<evidence type="ECO:0000256" key="4">
    <source>
        <dbReference type="ARBA" id="ARBA00022679"/>
    </source>
</evidence>
<dbReference type="NCBIfam" id="NF001452">
    <property type="entry name" value="PRK00311.1"/>
    <property type="match status" value="1"/>
</dbReference>
<keyword evidence="3 5" id="KW-0566">Pantothenate biosynthesis</keyword>
<name>A0ABS3ID83_9MICO</name>
<feature type="active site" description="Proton acceptor" evidence="5">
    <location>
        <position position="194"/>
    </location>
</feature>
<dbReference type="InterPro" id="IPR015813">
    <property type="entry name" value="Pyrv/PenolPyrv_kinase-like_dom"/>
</dbReference>
<feature type="binding site" evidence="5">
    <location>
        <position position="95"/>
    </location>
    <ligand>
        <name>Mg(2+)</name>
        <dbReference type="ChEBI" id="CHEBI:18420"/>
    </ligand>
</feature>
<evidence type="ECO:0000256" key="2">
    <source>
        <dbReference type="ARBA" id="ARBA00011424"/>
    </source>
</evidence>
<reference evidence="7" key="1">
    <citation type="submission" date="2023-07" db="EMBL/GenBank/DDBJ databases">
        <title>Myceligenerans salitolerans sp. nov., a halotolerant actinomycete isolated from a salt lake in Xinjiang, China.</title>
        <authorList>
            <person name="Guan T."/>
        </authorList>
    </citation>
    <scope>NUCLEOTIDE SEQUENCE [LARGE SCALE GENOMIC DNA]</scope>
    <source>
        <strain evidence="7">XHU 5031</strain>
    </source>
</reference>
<comment type="similarity">
    <text evidence="1 5">Belongs to the PanB family.</text>
</comment>
<evidence type="ECO:0000256" key="5">
    <source>
        <dbReference type="HAMAP-Rule" id="MF_00156"/>
    </source>
</evidence>
<dbReference type="HAMAP" id="MF_00156">
    <property type="entry name" value="PanB"/>
    <property type="match status" value="1"/>
</dbReference>
<evidence type="ECO:0000256" key="1">
    <source>
        <dbReference type="ARBA" id="ARBA00008676"/>
    </source>
</evidence>
<accession>A0ABS3ID83</accession>
<comment type="catalytic activity">
    <reaction evidence="5">
        <text>(6R)-5,10-methylene-5,6,7,8-tetrahydrofolate + 3-methyl-2-oxobutanoate + H2O = 2-dehydropantoate + (6S)-5,6,7,8-tetrahydrofolate</text>
        <dbReference type="Rhea" id="RHEA:11824"/>
        <dbReference type="ChEBI" id="CHEBI:11561"/>
        <dbReference type="ChEBI" id="CHEBI:11851"/>
        <dbReference type="ChEBI" id="CHEBI:15377"/>
        <dbReference type="ChEBI" id="CHEBI:15636"/>
        <dbReference type="ChEBI" id="CHEBI:57453"/>
        <dbReference type="EC" id="2.1.2.11"/>
    </reaction>
</comment>
<dbReference type="EMBL" id="JAFMPK010000047">
    <property type="protein sequence ID" value="MBO0610895.1"/>
    <property type="molecule type" value="Genomic_DNA"/>
</dbReference>
<dbReference type="GO" id="GO:0003864">
    <property type="term" value="F:3-methyl-2-oxobutanoate hydroxymethyltransferase activity"/>
    <property type="evidence" value="ECO:0007669"/>
    <property type="project" value="UniProtKB-EC"/>
</dbReference>
<keyword evidence="5" id="KW-0479">Metal-binding</keyword>
<dbReference type="PIRSF" id="PIRSF000388">
    <property type="entry name" value="Pantoate_hydroxy_MeTrfase"/>
    <property type="match status" value="1"/>
</dbReference>
<keyword evidence="4 5" id="KW-0808">Transferase</keyword>
<comment type="cofactor">
    <cofactor evidence="5">
        <name>Mg(2+)</name>
        <dbReference type="ChEBI" id="CHEBI:18420"/>
    </cofactor>
    <text evidence="5">Binds 1 Mg(2+) ion per subunit.</text>
</comment>
<feature type="binding site" evidence="5">
    <location>
        <position position="95"/>
    </location>
    <ligand>
        <name>3-methyl-2-oxobutanoate</name>
        <dbReference type="ChEBI" id="CHEBI:11851"/>
    </ligand>
</feature>
<evidence type="ECO:0000313" key="6">
    <source>
        <dbReference type="EMBL" id="MBO0610895.1"/>
    </source>
</evidence>
<proteinExistence type="inferred from homology"/>
<dbReference type="EC" id="2.1.2.11" evidence="5"/>
<keyword evidence="5" id="KW-0963">Cytoplasm</keyword>
<dbReference type="InterPro" id="IPR003700">
    <property type="entry name" value="Pantoate_hydroxy_MeTrfase"/>
</dbReference>
<comment type="subcellular location">
    <subcellularLocation>
        <location evidence="5">Cytoplasm</location>
    </subcellularLocation>
</comment>
<comment type="pathway">
    <text evidence="5">Cofactor biosynthesis; (R)-pantothenate biosynthesis; (R)-pantoate from 3-methyl-2-oxobutanoate: step 1/2.</text>
</comment>